<name>A0A3G4ZYP6_9VIRU</name>
<feature type="transmembrane region" description="Helical" evidence="1">
    <location>
        <begin position="20"/>
        <end position="41"/>
    </location>
</feature>
<keyword evidence="1" id="KW-1133">Transmembrane helix</keyword>
<proteinExistence type="predicted"/>
<organism evidence="2">
    <name type="scientific">Edafosvirus sp</name>
    <dbReference type="NCBI Taxonomy" id="2487765"/>
    <lineage>
        <taxon>Viruses</taxon>
        <taxon>Varidnaviria</taxon>
        <taxon>Bamfordvirae</taxon>
        <taxon>Nucleocytoviricota</taxon>
        <taxon>Megaviricetes</taxon>
        <taxon>Imitervirales</taxon>
        <taxon>Mimiviridae</taxon>
        <taxon>Klosneuvirinae</taxon>
    </lineage>
</organism>
<feature type="transmembrane region" description="Helical" evidence="1">
    <location>
        <begin position="62"/>
        <end position="86"/>
    </location>
</feature>
<reference evidence="2" key="1">
    <citation type="submission" date="2018-10" db="EMBL/GenBank/DDBJ databases">
        <title>Hidden diversity of soil giant viruses.</title>
        <authorList>
            <person name="Schulz F."/>
            <person name="Alteio L."/>
            <person name="Goudeau D."/>
            <person name="Ryan E.M."/>
            <person name="Malmstrom R.R."/>
            <person name="Blanchard J."/>
            <person name="Woyke T."/>
        </authorList>
    </citation>
    <scope>NUCLEOTIDE SEQUENCE</scope>
    <source>
        <strain evidence="2">EDV1</strain>
    </source>
</reference>
<keyword evidence="1" id="KW-0812">Transmembrane</keyword>
<dbReference type="EMBL" id="MK072082">
    <property type="protein sequence ID" value="AYV78529.1"/>
    <property type="molecule type" value="Genomic_DNA"/>
</dbReference>
<keyword evidence="1" id="KW-0472">Membrane</keyword>
<gene>
    <name evidence="2" type="ORF">Edafosvirus17_5</name>
</gene>
<evidence type="ECO:0000313" key="2">
    <source>
        <dbReference type="EMBL" id="AYV78529.1"/>
    </source>
</evidence>
<accession>A0A3G4ZYP6</accession>
<evidence type="ECO:0000256" key="1">
    <source>
        <dbReference type="SAM" id="Phobius"/>
    </source>
</evidence>
<protein>
    <submittedName>
        <fullName evidence="2">Uncharacterized protein</fullName>
    </submittedName>
</protein>
<sequence>MVDQTTPQHFGQFSLIGINILTVILAALIFFSVSTWFQVFVRWVSPKQNDDDKANLDKALKLAILWTSCVTIILVIVSLCLGSSVWNDASQWKGHDVSEMLDEMI</sequence>